<comment type="caution">
    <text evidence="2">The sequence shown here is derived from an EMBL/GenBank/DDBJ whole genome shotgun (WGS) entry which is preliminary data.</text>
</comment>
<dbReference type="EMBL" id="NVUL01000067">
    <property type="protein sequence ID" value="PCI75796.1"/>
    <property type="molecule type" value="Genomic_DNA"/>
</dbReference>
<accession>A0A2A4WZX9</accession>
<name>A0A2A4WZX9_9GAMM</name>
<dbReference type="Proteomes" id="UP000218767">
    <property type="component" value="Unassembled WGS sequence"/>
</dbReference>
<keyword evidence="1" id="KW-1133">Transmembrane helix</keyword>
<dbReference type="AlphaFoldDB" id="A0A2A4WZX9"/>
<evidence type="ECO:0000313" key="2">
    <source>
        <dbReference type="EMBL" id="PCI75796.1"/>
    </source>
</evidence>
<evidence type="ECO:0000313" key="3">
    <source>
        <dbReference type="Proteomes" id="UP000218767"/>
    </source>
</evidence>
<protein>
    <submittedName>
        <fullName evidence="2">Uncharacterized protein</fullName>
    </submittedName>
</protein>
<gene>
    <name evidence="2" type="ORF">COB20_12060</name>
</gene>
<sequence>MTDAEALPETDRKSRNILIAAGGTLLVALVAGFLIYSSICPCERTPGGFLFGERASEPVNDWSFANDVPLCQLQIWAGVRPHAINLNCMSTPEGELYLSCSVCTTKYWAGKVGEDESGVMRLNGVVYPVVVNRETDSAAMDRAWAARIAKLQTHGGGQFNPRPAPDAERPDHWWTFRIVSSS</sequence>
<keyword evidence="1" id="KW-0472">Membrane</keyword>
<proteinExistence type="predicted"/>
<organism evidence="2 3">
    <name type="scientific">SAR86 cluster bacterium</name>
    <dbReference type="NCBI Taxonomy" id="2030880"/>
    <lineage>
        <taxon>Bacteria</taxon>
        <taxon>Pseudomonadati</taxon>
        <taxon>Pseudomonadota</taxon>
        <taxon>Gammaproteobacteria</taxon>
        <taxon>SAR86 cluster</taxon>
    </lineage>
</organism>
<reference evidence="3" key="1">
    <citation type="submission" date="2017-08" db="EMBL/GenBank/DDBJ databases">
        <title>A dynamic microbial community with high functional redundancy inhabits the cold, oxic subseafloor aquifer.</title>
        <authorList>
            <person name="Tully B.J."/>
            <person name="Wheat C.G."/>
            <person name="Glazer B.T."/>
            <person name="Huber J.A."/>
        </authorList>
    </citation>
    <scope>NUCLEOTIDE SEQUENCE [LARGE SCALE GENOMIC DNA]</scope>
</reference>
<keyword evidence="1" id="KW-0812">Transmembrane</keyword>
<feature type="transmembrane region" description="Helical" evidence="1">
    <location>
        <begin position="17"/>
        <end position="36"/>
    </location>
</feature>
<evidence type="ECO:0000256" key="1">
    <source>
        <dbReference type="SAM" id="Phobius"/>
    </source>
</evidence>